<organism evidence="1 2">
    <name type="scientific">Silvibacterium bohemicum</name>
    <dbReference type="NCBI Taxonomy" id="1577686"/>
    <lineage>
        <taxon>Bacteria</taxon>
        <taxon>Pseudomonadati</taxon>
        <taxon>Acidobacteriota</taxon>
        <taxon>Terriglobia</taxon>
        <taxon>Terriglobales</taxon>
        <taxon>Acidobacteriaceae</taxon>
        <taxon>Silvibacterium</taxon>
    </lineage>
</organism>
<evidence type="ECO:0000313" key="1">
    <source>
        <dbReference type="EMBL" id="MBB6142650.1"/>
    </source>
</evidence>
<dbReference type="AlphaFoldDB" id="A0A841JND2"/>
<dbReference type="Gene3D" id="2.60.120.1140">
    <property type="entry name" value="Protein of unknown function DUF192"/>
    <property type="match status" value="1"/>
</dbReference>
<dbReference type="InterPro" id="IPR003795">
    <property type="entry name" value="DUF192"/>
</dbReference>
<sequence length="119" mass="13122">MRTITVWNATRDNVIAAKVGLAHTTFSRMRGLLGRSGLESGEGIWIWPCNGVHTVGMAFSIDVVGLDRDHRVAKLWRRLAPLRITSVSFTVRSVLELSAGKIQEAGIQIGDVIRMEGHE</sequence>
<comment type="caution">
    <text evidence="1">The sequence shown here is derived from an EMBL/GenBank/DDBJ whole genome shotgun (WGS) entry which is preliminary data.</text>
</comment>
<keyword evidence="2" id="KW-1185">Reference proteome</keyword>
<evidence type="ECO:0000313" key="2">
    <source>
        <dbReference type="Proteomes" id="UP000538666"/>
    </source>
</evidence>
<proteinExistence type="predicted"/>
<gene>
    <name evidence="1" type="ORF">HNQ77_000588</name>
</gene>
<evidence type="ECO:0008006" key="3">
    <source>
        <dbReference type="Google" id="ProtNLM"/>
    </source>
</evidence>
<reference evidence="1 2" key="1">
    <citation type="submission" date="2020-08" db="EMBL/GenBank/DDBJ databases">
        <title>Genomic Encyclopedia of Type Strains, Phase IV (KMG-IV): sequencing the most valuable type-strain genomes for metagenomic binning, comparative biology and taxonomic classification.</title>
        <authorList>
            <person name="Goeker M."/>
        </authorList>
    </citation>
    <scope>NUCLEOTIDE SEQUENCE [LARGE SCALE GENOMIC DNA]</scope>
    <source>
        <strain evidence="1 2">DSM 103733</strain>
    </source>
</reference>
<dbReference type="RefSeq" id="WP_050057849.1">
    <property type="nucleotide sequence ID" value="NZ_JACHEK010000001.1"/>
</dbReference>
<dbReference type="Pfam" id="PF02643">
    <property type="entry name" value="DUF192"/>
    <property type="match status" value="1"/>
</dbReference>
<name>A0A841JND2_9BACT</name>
<dbReference type="OrthoDB" id="9813379at2"/>
<accession>A0A841JND2</accession>
<dbReference type="InterPro" id="IPR038695">
    <property type="entry name" value="Saro_0823-like_sf"/>
</dbReference>
<dbReference type="Proteomes" id="UP000538666">
    <property type="component" value="Unassembled WGS sequence"/>
</dbReference>
<protein>
    <recommendedName>
        <fullName evidence="3">DUF192 domain-containing protein</fullName>
    </recommendedName>
</protein>
<dbReference type="EMBL" id="JACHEK010000001">
    <property type="protein sequence ID" value="MBB6142650.1"/>
    <property type="molecule type" value="Genomic_DNA"/>
</dbReference>